<evidence type="ECO:0000313" key="3">
    <source>
        <dbReference type="EMBL" id="EEQ93108.1"/>
    </source>
</evidence>
<comment type="caution">
    <text evidence="3">The sequence shown here is derived from an EMBL/GenBank/DDBJ whole genome shotgun (WGS) entry which is preliminary data.</text>
</comment>
<accession>C4WMB0</accession>
<sequence>MPDMMNRNVLHIDRDAIGAVSKREFADAMSRMAATVSVVTACDAGEAHGRTVTAVLSLSAEPPMVLVSVKSDSALATAILSDGGFSLAMLAEGQEMIGDAFAGKVPHAQRFLIGVWSEWPSGRPRLFGASAAIDCELAGSVPMADHTLFAGLVTNTDLPLHSRPLLWARRNYRALRHDADL</sequence>
<organism evidence="3 4">
    <name type="scientific">Brucella intermedia LMG 3301</name>
    <dbReference type="NCBI Taxonomy" id="641118"/>
    <lineage>
        <taxon>Bacteria</taxon>
        <taxon>Pseudomonadati</taxon>
        <taxon>Pseudomonadota</taxon>
        <taxon>Alphaproteobacteria</taxon>
        <taxon>Hyphomicrobiales</taxon>
        <taxon>Brucellaceae</taxon>
        <taxon>Brucella/Ochrobactrum group</taxon>
        <taxon>Brucella</taxon>
    </lineage>
</organism>
<dbReference type="Proteomes" id="UP000004386">
    <property type="component" value="Unassembled WGS sequence"/>
</dbReference>
<dbReference type="PANTHER" id="PTHR30466">
    <property type="entry name" value="FLAVIN REDUCTASE"/>
    <property type="match status" value="1"/>
</dbReference>
<dbReference type="EMBL" id="ACQA01000002">
    <property type="protein sequence ID" value="EEQ93108.1"/>
    <property type="molecule type" value="Genomic_DNA"/>
</dbReference>
<feature type="domain" description="Flavin reductase like" evidence="2">
    <location>
        <begin position="29"/>
        <end position="174"/>
    </location>
</feature>
<proteinExistence type="predicted"/>
<evidence type="ECO:0000259" key="2">
    <source>
        <dbReference type="SMART" id="SM00903"/>
    </source>
</evidence>
<dbReference type="PANTHER" id="PTHR30466:SF1">
    <property type="entry name" value="FMN REDUCTASE (NADH) RUTF"/>
    <property type="match status" value="1"/>
</dbReference>
<dbReference type="InterPro" id="IPR002563">
    <property type="entry name" value="Flavin_Rdtase-like_dom"/>
</dbReference>
<keyword evidence="1" id="KW-0560">Oxidoreductase</keyword>
<dbReference type="InterPro" id="IPR012349">
    <property type="entry name" value="Split_barrel_FMN-bd"/>
</dbReference>
<dbReference type="AlphaFoldDB" id="C4WMB0"/>
<dbReference type="SUPFAM" id="SSF50475">
    <property type="entry name" value="FMN-binding split barrel"/>
    <property type="match status" value="1"/>
</dbReference>
<protein>
    <submittedName>
        <fullName evidence="3">Flavin reductase domain-containing protein</fullName>
    </submittedName>
</protein>
<name>C4WMB0_9HYPH</name>
<dbReference type="GO" id="GO:0006208">
    <property type="term" value="P:pyrimidine nucleobase catabolic process"/>
    <property type="evidence" value="ECO:0007669"/>
    <property type="project" value="TreeGrafter"/>
</dbReference>
<dbReference type="HOGENOM" id="CLU_059021_2_2_5"/>
<dbReference type="SMART" id="SM00903">
    <property type="entry name" value="Flavin_Reduct"/>
    <property type="match status" value="1"/>
</dbReference>
<gene>
    <name evidence="3" type="ORF">OINT_2000241</name>
</gene>
<reference evidence="3 4" key="1">
    <citation type="submission" date="2009-05" db="EMBL/GenBank/DDBJ databases">
        <authorList>
            <person name="Setubal J.C."/>
            <person name="Boyle S."/>
            <person name="Crasta O.R."/>
            <person name="Gillespie J.J."/>
            <person name="Kenyon R.W."/>
            <person name="Lu J."/>
            <person name="Mane S."/>
            <person name="Nagrani S."/>
            <person name="Shallom J.M."/>
            <person name="Shallom S."/>
            <person name="Shukla M."/>
            <person name="Snyder E.E."/>
            <person name="Sobral B.W."/>
            <person name="Wattam A.R."/>
            <person name="Will R."/>
            <person name="Williams K."/>
            <person name="Yoo H."/>
            <person name="Munk C."/>
            <person name="Tapia R."/>
            <person name="Green L."/>
            <person name="Rogers Y."/>
            <person name="Detter J.C."/>
            <person name="Bruce D."/>
            <person name="Brettin T.S."/>
            <person name="Tsolis R."/>
        </authorList>
    </citation>
    <scope>NUCLEOTIDE SEQUENCE [LARGE SCALE GENOMIC DNA]</scope>
    <source>
        <strain evidence="3 4">LMG 3301</strain>
    </source>
</reference>
<dbReference type="Pfam" id="PF01613">
    <property type="entry name" value="Flavin_Reduct"/>
    <property type="match status" value="1"/>
</dbReference>
<dbReference type="GO" id="GO:0042602">
    <property type="term" value="F:riboflavin reductase (NADPH) activity"/>
    <property type="evidence" value="ECO:0007669"/>
    <property type="project" value="TreeGrafter"/>
</dbReference>
<evidence type="ECO:0000313" key="4">
    <source>
        <dbReference type="Proteomes" id="UP000004386"/>
    </source>
</evidence>
<dbReference type="GO" id="GO:0010181">
    <property type="term" value="F:FMN binding"/>
    <property type="evidence" value="ECO:0007669"/>
    <property type="project" value="InterPro"/>
</dbReference>
<dbReference type="InterPro" id="IPR050268">
    <property type="entry name" value="NADH-dep_flavin_reductase"/>
</dbReference>
<evidence type="ECO:0000256" key="1">
    <source>
        <dbReference type="ARBA" id="ARBA00023002"/>
    </source>
</evidence>
<dbReference type="Gene3D" id="2.30.110.10">
    <property type="entry name" value="Electron Transport, Fmn-binding Protein, Chain A"/>
    <property type="match status" value="1"/>
</dbReference>